<protein>
    <recommendedName>
        <fullName evidence="4">ATP-dependent RNA helicase</fullName>
        <ecNumber evidence="4">3.6.4.13</ecNumber>
    </recommendedName>
</protein>
<accession>A0ABV0NNL7</accession>
<dbReference type="Proteomes" id="UP001476798">
    <property type="component" value="Unassembled WGS sequence"/>
</dbReference>
<comment type="catalytic activity">
    <reaction evidence="4">
        <text>ATP + H2O = ADP + phosphate + H(+)</text>
        <dbReference type="Rhea" id="RHEA:13065"/>
        <dbReference type="ChEBI" id="CHEBI:15377"/>
        <dbReference type="ChEBI" id="CHEBI:15378"/>
        <dbReference type="ChEBI" id="CHEBI:30616"/>
        <dbReference type="ChEBI" id="CHEBI:43474"/>
        <dbReference type="ChEBI" id="CHEBI:456216"/>
        <dbReference type="EC" id="3.6.4.13"/>
    </reaction>
</comment>
<organism evidence="7 8">
    <name type="scientific">Goodea atripinnis</name>
    <dbReference type="NCBI Taxonomy" id="208336"/>
    <lineage>
        <taxon>Eukaryota</taxon>
        <taxon>Metazoa</taxon>
        <taxon>Chordata</taxon>
        <taxon>Craniata</taxon>
        <taxon>Vertebrata</taxon>
        <taxon>Euteleostomi</taxon>
        <taxon>Actinopterygii</taxon>
        <taxon>Neopterygii</taxon>
        <taxon>Teleostei</taxon>
        <taxon>Neoteleostei</taxon>
        <taxon>Acanthomorphata</taxon>
        <taxon>Ovalentaria</taxon>
        <taxon>Atherinomorphae</taxon>
        <taxon>Cyprinodontiformes</taxon>
        <taxon>Goodeidae</taxon>
        <taxon>Goodea</taxon>
    </lineage>
</organism>
<evidence type="ECO:0000259" key="6">
    <source>
        <dbReference type="PROSITE" id="PS51192"/>
    </source>
</evidence>
<evidence type="ECO:0000256" key="4">
    <source>
        <dbReference type="RuleBase" id="RU365068"/>
    </source>
</evidence>
<gene>
    <name evidence="7" type="ORF">GOODEAATRI_027352</name>
</gene>
<evidence type="ECO:0000313" key="8">
    <source>
        <dbReference type="Proteomes" id="UP001476798"/>
    </source>
</evidence>
<keyword evidence="1 4" id="KW-0547">Nucleotide-binding</keyword>
<feature type="non-terminal residue" evidence="7">
    <location>
        <position position="1"/>
    </location>
</feature>
<dbReference type="InterPro" id="IPR014001">
    <property type="entry name" value="Helicase_ATP-bd"/>
</dbReference>
<feature type="region of interest" description="Disordered" evidence="5">
    <location>
        <begin position="30"/>
        <end position="57"/>
    </location>
</feature>
<evidence type="ECO:0000313" key="7">
    <source>
        <dbReference type="EMBL" id="MEQ2173015.1"/>
    </source>
</evidence>
<dbReference type="SUPFAM" id="SSF52540">
    <property type="entry name" value="P-loop containing nucleoside triphosphate hydrolases"/>
    <property type="match status" value="1"/>
</dbReference>
<evidence type="ECO:0000256" key="1">
    <source>
        <dbReference type="ARBA" id="ARBA00022741"/>
    </source>
</evidence>
<dbReference type="EC" id="3.6.4.13" evidence="4"/>
<keyword evidence="4" id="KW-0694">RNA-binding</keyword>
<dbReference type="Pfam" id="PF00270">
    <property type="entry name" value="DEAD"/>
    <property type="match status" value="1"/>
</dbReference>
<feature type="domain" description="Helicase ATP-binding" evidence="6">
    <location>
        <begin position="105"/>
        <end position="172"/>
    </location>
</feature>
<comment type="function">
    <text evidence="4">RNA helicase.</text>
</comment>
<evidence type="ECO:0000256" key="5">
    <source>
        <dbReference type="SAM" id="MobiDB-lite"/>
    </source>
</evidence>
<dbReference type="PANTHER" id="PTHR24031">
    <property type="entry name" value="RNA HELICASE"/>
    <property type="match status" value="1"/>
</dbReference>
<dbReference type="Gene3D" id="3.40.50.300">
    <property type="entry name" value="P-loop containing nucleotide triphosphate hydrolases"/>
    <property type="match status" value="1"/>
</dbReference>
<keyword evidence="8" id="KW-1185">Reference proteome</keyword>
<keyword evidence="4" id="KW-0347">Helicase</keyword>
<sequence length="290" mass="32878">VQEALKPKKQLVHINWLLSHMLNFNRFPARPTELTHRSPQKKKRKEEMKETGHSSIKTSSLFKHNPEIPDIHRWVGSGPGAWSCTSCQTDVLFSLSQACFYLQPFTWIVPGVLMGGEKRKAEKARIRKGINILISTPGRLVDHIKHTLSIAFSTVRWLVLDEADRHDCLLLFQFSHNKVIVFISSCEAVEFLHLLFNSVLSKHSANQELSFLRLHGNMKQEVKQAPAANSFHLQVLCLIACLFRPLGTFPGVSGVFRFPVRSPAVYGQCVHQGVPHTTLINITTLMELRC</sequence>
<evidence type="ECO:0000256" key="2">
    <source>
        <dbReference type="ARBA" id="ARBA00022801"/>
    </source>
</evidence>
<dbReference type="InterPro" id="IPR011545">
    <property type="entry name" value="DEAD/DEAH_box_helicase_dom"/>
</dbReference>
<keyword evidence="2 4" id="KW-0378">Hydrolase</keyword>
<comment type="similarity">
    <text evidence="4">Belongs to the DEAD box helicase family.</text>
</comment>
<keyword evidence="3 4" id="KW-0067">ATP-binding</keyword>
<proteinExistence type="inferred from homology"/>
<reference evidence="7 8" key="1">
    <citation type="submission" date="2021-06" db="EMBL/GenBank/DDBJ databases">
        <authorList>
            <person name="Palmer J.M."/>
        </authorList>
    </citation>
    <scope>NUCLEOTIDE SEQUENCE [LARGE SCALE GENOMIC DNA]</scope>
    <source>
        <strain evidence="7 8">GA_2019</strain>
        <tissue evidence="7">Muscle</tissue>
    </source>
</reference>
<evidence type="ECO:0000256" key="3">
    <source>
        <dbReference type="ARBA" id="ARBA00022840"/>
    </source>
</evidence>
<dbReference type="InterPro" id="IPR027417">
    <property type="entry name" value="P-loop_NTPase"/>
</dbReference>
<comment type="caution">
    <text evidence="7">The sequence shown here is derived from an EMBL/GenBank/DDBJ whole genome shotgun (WGS) entry which is preliminary data.</text>
</comment>
<dbReference type="PROSITE" id="PS51192">
    <property type="entry name" value="HELICASE_ATP_BIND_1"/>
    <property type="match status" value="1"/>
</dbReference>
<name>A0ABV0NNL7_9TELE</name>
<comment type="domain">
    <text evidence="4">The Q motif is unique to and characteristic of the DEAD box family of RNA helicases and controls ATP binding and hydrolysis.</text>
</comment>
<dbReference type="EMBL" id="JAHRIO010043544">
    <property type="protein sequence ID" value="MEQ2173015.1"/>
    <property type="molecule type" value="Genomic_DNA"/>
</dbReference>